<evidence type="ECO:0000256" key="3">
    <source>
        <dbReference type="ARBA" id="ARBA00023012"/>
    </source>
</evidence>
<evidence type="ECO:0008006" key="9">
    <source>
        <dbReference type="Google" id="ProtNLM"/>
    </source>
</evidence>
<dbReference type="InterPro" id="IPR036890">
    <property type="entry name" value="HATPase_C_sf"/>
</dbReference>
<dbReference type="RefSeq" id="WP_420040580.1">
    <property type="nucleotide sequence ID" value="NZ_CP128986.1"/>
</dbReference>
<feature type="transmembrane region" description="Helical" evidence="5">
    <location>
        <begin position="107"/>
        <end position="125"/>
    </location>
</feature>
<evidence type="ECO:0000259" key="7">
    <source>
        <dbReference type="Pfam" id="PF04024"/>
    </source>
</evidence>
<feature type="domain" description="Histidine kinase/HSP90-like ATPase" evidence="6">
    <location>
        <begin position="308"/>
        <end position="396"/>
    </location>
</feature>
<dbReference type="Gene3D" id="3.30.565.10">
    <property type="entry name" value="Histidine kinase-like ATPase, C-terminal domain"/>
    <property type="match status" value="1"/>
</dbReference>
<name>A0AA97CT12_9ACTN</name>
<evidence type="ECO:0000256" key="4">
    <source>
        <dbReference type="SAM" id="MobiDB-lite"/>
    </source>
</evidence>
<dbReference type="GO" id="GO:0016301">
    <property type="term" value="F:kinase activity"/>
    <property type="evidence" value="ECO:0007669"/>
    <property type="project" value="UniProtKB-KW"/>
</dbReference>
<evidence type="ECO:0000259" key="6">
    <source>
        <dbReference type="Pfam" id="PF02518"/>
    </source>
</evidence>
<sequence>MKSEIRTGAEPRLQRRSGGKVVAGVCGGVADHLGVDVFRVRVVFVVLAALAGAGVLAYALLWFFCPSGDDTTHVEPRERRQAYGLIVIGVIALAANGMVATSAPAQSMLAILFVLGGAALVWREADVTGISTAQSRLITWVRLVFGALFVIGGLVLMVVSPDTPLAGMNPILVAVLVTVVGSVLLTVPIWMKMLRALNEERAARIRTDEREEIASHLHDSVLQTLALIQKQADRPDTVAKLARRQERELRQWLFGDNARPNESLAAAISVVAAEVEDTYGPEVETVTVGDVTADELRDPARARDWGALVAAAREALVNAAKHSGADTIDVYCEVADSEVEVFIRDRGIGFDLDAVDPDRQGISRSIRARMERAGGTAGVTSTPGRGTNVALTLPRTADHIAADPTAADPTAVDPTAVDPAVDKPRPENDQEIA</sequence>
<feature type="transmembrane region" description="Helical" evidence="5">
    <location>
        <begin position="171"/>
        <end position="191"/>
    </location>
</feature>
<feature type="compositionally biased region" description="Low complexity" evidence="4">
    <location>
        <begin position="402"/>
        <end position="419"/>
    </location>
</feature>
<reference evidence="8" key="1">
    <citation type="submission" date="2023-06" db="EMBL/GenBank/DDBJ databases">
        <title>Gordonia sp. nov. and Pseudochrobactrum sp. nov., two species isolated from the burying beetle Nicrophorus vespilloides.</title>
        <authorList>
            <person name="Poehlein A."/>
            <person name="Guzman J."/>
            <person name="Daniel R."/>
            <person name="Vilcinskas A."/>
        </authorList>
    </citation>
    <scope>NUCLEOTIDE SEQUENCE</scope>
    <source>
        <strain evidence="8">MP11Mi</strain>
    </source>
</reference>
<evidence type="ECO:0000313" key="8">
    <source>
        <dbReference type="EMBL" id="WOC11254.1"/>
    </source>
</evidence>
<keyword evidence="5" id="KW-0812">Transmembrane</keyword>
<dbReference type="CDD" id="cd16917">
    <property type="entry name" value="HATPase_UhpB-NarQ-NarX-like"/>
    <property type="match status" value="1"/>
</dbReference>
<keyword evidence="2" id="KW-0418">Kinase</keyword>
<dbReference type="AlphaFoldDB" id="A0AA97CT12"/>
<keyword evidence="5" id="KW-0472">Membrane</keyword>
<feature type="compositionally biased region" description="Basic and acidic residues" evidence="4">
    <location>
        <begin position="420"/>
        <end position="433"/>
    </location>
</feature>
<dbReference type="PANTHER" id="PTHR24421">
    <property type="entry name" value="NITRATE/NITRITE SENSOR PROTEIN NARX-RELATED"/>
    <property type="match status" value="1"/>
</dbReference>
<dbReference type="InterPro" id="IPR050482">
    <property type="entry name" value="Sensor_HK_TwoCompSys"/>
</dbReference>
<feature type="transmembrane region" description="Helical" evidence="5">
    <location>
        <begin position="82"/>
        <end position="101"/>
    </location>
</feature>
<evidence type="ECO:0000256" key="5">
    <source>
        <dbReference type="SAM" id="Phobius"/>
    </source>
</evidence>
<gene>
    <name evidence="8" type="ORF">MP11Mi_03210</name>
</gene>
<dbReference type="Pfam" id="PF02518">
    <property type="entry name" value="HATPase_c"/>
    <property type="match status" value="1"/>
</dbReference>
<keyword evidence="3" id="KW-0902">Two-component regulatory system</keyword>
<feature type="domain" description="Phage shock protein PspC N-terminal" evidence="7">
    <location>
        <begin position="12"/>
        <end position="67"/>
    </location>
</feature>
<feature type="transmembrane region" description="Helical" evidence="5">
    <location>
        <begin position="137"/>
        <end position="159"/>
    </location>
</feature>
<dbReference type="SUPFAM" id="SSF55874">
    <property type="entry name" value="ATPase domain of HSP90 chaperone/DNA topoisomerase II/histidine kinase"/>
    <property type="match status" value="1"/>
</dbReference>
<protein>
    <recommendedName>
        <fullName evidence="9">PspC domain-containing protein</fullName>
    </recommendedName>
</protein>
<accession>A0AA97CT12</accession>
<keyword evidence="5" id="KW-1133">Transmembrane helix</keyword>
<dbReference type="EMBL" id="CP128986">
    <property type="protein sequence ID" value="WOC11254.1"/>
    <property type="molecule type" value="Genomic_DNA"/>
</dbReference>
<dbReference type="Pfam" id="PF04024">
    <property type="entry name" value="PspC"/>
    <property type="match status" value="1"/>
</dbReference>
<dbReference type="InterPro" id="IPR007168">
    <property type="entry name" value="Phageshock_PspC_N"/>
</dbReference>
<dbReference type="InterPro" id="IPR003594">
    <property type="entry name" value="HATPase_dom"/>
</dbReference>
<dbReference type="GO" id="GO:0000160">
    <property type="term" value="P:phosphorelay signal transduction system"/>
    <property type="evidence" value="ECO:0007669"/>
    <property type="project" value="UniProtKB-KW"/>
</dbReference>
<organism evidence="8">
    <name type="scientific">Gordonia sp. MP11Mi</name>
    <dbReference type="NCBI Taxonomy" id="3022769"/>
    <lineage>
        <taxon>Bacteria</taxon>
        <taxon>Bacillati</taxon>
        <taxon>Actinomycetota</taxon>
        <taxon>Actinomycetes</taxon>
        <taxon>Mycobacteriales</taxon>
        <taxon>Gordoniaceae</taxon>
        <taxon>Gordonia</taxon>
    </lineage>
</organism>
<evidence type="ECO:0000256" key="2">
    <source>
        <dbReference type="ARBA" id="ARBA00022777"/>
    </source>
</evidence>
<proteinExistence type="predicted"/>
<keyword evidence="1" id="KW-0808">Transferase</keyword>
<evidence type="ECO:0000256" key="1">
    <source>
        <dbReference type="ARBA" id="ARBA00022679"/>
    </source>
</evidence>
<dbReference type="PANTHER" id="PTHR24421:SF61">
    <property type="entry name" value="OXYGEN SENSOR HISTIDINE KINASE NREB"/>
    <property type="match status" value="1"/>
</dbReference>
<feature type="transmembrane region" description="Helical" evidence="5">
    <location>
        <begin position="42"/>
        <end position="61"/>
    </location>
</feature>
<feature type="region of interest" description="Disordered" evidence="4">
    <location>
        <begin position="398"/>
        <end position="433"/>
    </location>
</feature>